<evidence type="ECO:0000313" key="2">
    <source>
        <dbReference type="Proteomes" id="UP000614714"/>
    </source>
</evidence>
<evidence type="ECO:0000313" key="1">
    <source>
        <dbReference type="EMBL" id="MBJ6750924.1"/>
    </source>
</evidence>
<comment type="caution">
    <text evidence="1">The sequence shown here is derived from an EMBL/GenBank/DDBJ whole genome shotgun (WGS) entry which is preliminary data.</text>
</comment>
<reference evidence="1 2" key="1">
    <citation type="submission" date="2020-12" db="EMBL/GenBank/DDBJ databases">
        <title>Geomonas sp. Red421, isolated from paddy soil.</title>
        <authorList>
            <person name="Xu Z."/>
            <person name="Zhang Z."/>
            <person name="Masuda Y."/>
            <person name="Itoh H."/>
            <person name="Senoo K."/>
        </authorList>
    </citation>
    <scope>NUCLEOTIDE SEQUENCE [LARGE SCALE GENOMIC DNA]</scope>
    <source>
        <strain evidence="1 2">Red421</strain>
    </source>
</reference>
<dbReference type="RefSeq" id="WP_199389410.1">
    <property type="nucleotide sequence ID" value="NZ_JAEMHL010000005.1"/>
</dbReference>
<accession>A0ABS0YF28</accession>
<keyword evidence="2" id="KW-1185">Reference proteome</keyword>
<dbReference type="Proteomes" id="UP000614714">
    <property type="component" value="Unassembled WGS sequence"/>
</dbReference>
<name>A0ABS0YF28_9BACT</name>
<sequence length="203" mass="21904">MPFSNVPHADMIGKSAAIAQALTPELHAYLVSLFPTPASITELYLKYETSFAASLKGDPEKVKACEADREALDQAIGLLFGLGKAAHRKDPTILGQLGFGTAKKPAGTGKPVGKPVGFHLSFGNDGKPWVALTRISSAKGYEVWTCNGDPGNEQNWKFLVWSTTCKKILLSGINRSVPNFLRVRGKRGDIVGPWSNWIALDPV</sequence>
<proteinExistence type="predicted"/>
<organism evidence="1 2">
    <name type="scientific">Geomonas anaerohicana</name>
    <dbReference type="NCBI Taxonomy" id="2798583"/>
    <lineage>
        <taxon>Bacteria</taxon>
        <taxon>Pseudomonadati</taxon>
        <taxon>Thermodesulfobacteriota</taxon>
        <taxon>Desulfuromonadia</taxon>
        <taxon>Geobacterales</taxon>
        <taxon>Geobacteraceae</taxon>
        <taxon>Geomonas</taxon>
    </lineage>
</organism>
<gene>
    <name evidence="1" type="ORF">JFN91_11925</name>
</gene>
<dbReference type="EMBL" id="JAEMHL010000005">
    <property type="protein sequence ID" value="MBJ6750924.1"/>
    <property type="molecule type" value="Genomic_DNA"/>
</dbReference>
<protein>
    <submittedName>
        <fullName evidence="1">Uncharacterized protein</fullName>
    </submittedName>
</protein>